<dbReference type="AlphaFoldDB" id="A0A444YSB6"/>
<gene>
    <name evidence="1" type="ORF">Ahy_B06g084582</name>
</gene>
<reference evidence="1 2" key="1">
    <citation type="submission" date="2019-01" db="EMBL/GenBank/DDBJ databases">
        <title>Sequencing of cultivated peanut Arachis hypogaea provides insights into genome evolution and oil improvement.</title>
        <authorList>
            <person name="Chen X."/>
        </authorList>
    </citation>
    <scope>NUCLEOTIDE SEQUENCE [LARGE SCALE GENOMIC DNA]</scope>
    <source>
        <strain evidence="2">cv. Fuhuasheng</strain>
        <tissue evidence="1">Leaves</tissue>
    </source>
</reference>
<evidence type="ECO:0000313" key="1">
    <source>
        <dbReference type="EMBL" id="RYR04808.1"/>
    </source>
</evidence>
<name>A0A444YSB6_ARAHY</name>
<sequence>MPCVHVCAALARASKRPYEFCHKWLTIEAYNDIYAFYINPIPGHTKRNCAKKDADEEEVAATEAAVEATAAANGGCPTILLQLDRPPKLLPKRKLSKGTKFTSGSNNPSASIPPAATPLASTNHQGIIHLILCKFGQPMNGLSGLESVLDYCNTGLDPHPHNSGKRESLFLVILLIMLPKDRRLFELPAALLALAIIVWL</sequence>
<organism evidence="1 2">
    <name type="scientific">Arachis hypogaea</name>
    <name type="common">Peanut</name>
    <dbReference type="NCBI Taxonomy" id="3818"/>
    <lineage>
        <taxon>Eukaryota</taxon>
        <taxon>Viridiplantae</taxon>
        <taxon>Streptophyta</taxon>
        <taxon>Embryophyta</taxon>
        <taxon>Tracheophyta</taxon>
        <taxon>Spermatophyta</taxon>
        <taxon>Magnoliopsida</taxon>
        <taxon>eudicotyledons</taxon>
        <taxon>Gunneridae</taxon>
        <taxon>Pentapetalae</taxon>
        <taxon>rosids</taxon>
        <taxon>fabids</taxon>
        <taxon>Fabales</taxon>
        <taxon>Fabaceae</taxon>
        <taxon>Papilionoideae</taxon>
        <taxon>50 kb inversion clade</taxon>
        <taxon>dalbergioids sensu lato</taxon>
        <taxon>Dalbergieae</taxon>
        <taxon>Pterocarpus clade</taxon>
        <taxon>Arachis</taxon>
    </lineage>
</organism>
<protein>
    <recommendedName>
        <fullName evidence="3">SWIM-type domain-containing protein</fullName>
    </recommendedName>
</protein>
<dbReference type="Proteomes" id="UP000289738">
    <property type="component" value="Chromosome B06"/>
</dbReference>
<comment type="caution">
    <text evidence="1">The sequence shown here is derived from an EMBL/GenBank/DDBJ whole genome shotgun (WGS) entry which is preliminary data.</text>
</comment>
<evidence type="ECO:0000313" key="2">
    <source>
        <dbReference type="Proteomes" id="UP000289738"/>
    </source>
</evidence>
<proteinExistence type="predicted"/>
<evidence type="ECO:0008006" key="3">
    <source>
        <dbReference type="Google" id="ProtNLM"/>
    </source>
</evidence>
<dbReference type="EMBL" id="SDMP01000016">
    <property type="protein sequence ID" value="RYR04808.1"/>
    <property type="molecule type" value="Genomic_DNA"/>
</dbReference>
<keyword evidence="2" id="KW-1185">Reference proteome</keyword>
<accession>A0A444YSB6</accession>